<comment type="caution">
    <text evidence="1">The sequence shown here is derived from an EMBL/GenBank/DDBJ whole genome shotgun (WGS) entry which is preliminary data.</text>
</comment>
<dbReference type="EMBL" id="JACORU010000001">
    <property type="protein sequence ID" value="MBC5763845.1"/>
    <property type="molecule type" value="Genomic_DNA"/>
</dbReference>
<accession>A0A923M4K6</accession>
<dbReference type="AlphaFoldDB" id="A0A923M4K6"/>
<sequence>MKQLDFGFPIPEGYEVIFRASITLKNGTVIYAKDYGIRGFPVLVAKAEVA</sequence>
<organism evidence="1 2">
    <name type="scientific">Ramlibacter albus</name>
    <dbReference type="NCBI Taxonomy" id="2079448"/>
    <lineage>
        <taxon>Bacteria</taxon>
        <taxon>Pseudomonadati</taxon>
        <taxon>Pseudomonadota</taxon>
        <taxon>Betaproteobacteria</taxon>
        <taxon>Burkholderiales</taxon>
        <taxon>Comamonadaceae</taxon>
        <taxon>Ramlibacter</taxon>
    </lineage>
</organism>
<proteinExistence type="predicted"/>
<dbReference type="RefSeq" id="WP_187080264.1">
    <property type="nucleotide sequence ID" value="NZ_JACORU010000001.1"/>
</dbReference>
<reference evidence="1" key="1">
    <citation type="submission" date="2020-08" db="EMBL/GenBank/DDBJ databases">
        <title>Ramlibacter sp. GTP1 16S ribosomal RNA gene genome sequencing and assembly.</title>
        <authorList>
            <person name="Kang M."/>
        </authorList>
    </citation>
    <scope>NUCLEOTIDE SEQUENCE</scope>
    <source>
        <strain evidence="1">GTP1</strain>
    </source>
</reference>
<keyword evidence="2" id="KW-1185">Reference proteome</keyword>
<evidence type="ECO:0000313" key="1">
    <source>
        <dbReference type="EMBL" id="MBC5763845.1"/>
    </source>
</evidence>
<name>A0A923M4K6_9BURK</name>
<protein>
    <submittedName>
        <fullName evidence="1">Uncharacterized protein</fullName>
    </submittedName>
</protein>
<evidence type="ECO:0000313" key="2">
    <source>
        <dbReference type="Proteomes" id="UP000596827"/>
    </source>
</evidence>
<dbReference type="Proteomes" id="UP000596827">
    <property type="component" value="Unassembled WGS sequence"/>
</dbReference>
<gene>
    <name evidence="1" type="ORF">H8R02_05250</name>
</gene>